<evidence type="ECO:0000313" key="1">
    <source>
        <dbReference type="EMBL" id="AEI52258.1"/>
    </source>
</evidence>
<dbReference type="Proteomes" id="UP000151729">
    <property type="component" value="Segment"/>
</dbReference>
<protein>
    <submittedName>
        <fullName evidence="1">Putative C protein</fullName>
    </submittedName>
</protein>
<reference evidence="1 2" key="1">
    <citation type="journal article" date="2010" name="Mol. Ther.">
        <title>Identification of genetically modified Maraba virus as an oncolytic rhabdovirus.</title>
        <authorList>
            <person name="Brun J."/>
            <person name="McManus D."/>
            <person name="Lefebvre C."/>
            <person name="Hu K."/>
            <person name="Falls T."/>
            <person name="Atkins H."/>
            <person name="Bell J.C."/>
            <person name="McCart J.A."/>
            <person name="Mahoney D."/>
            <person name="Stojdl D.F."/>
        </authorList>
    </citation>
    <scope>NUCLEOTIDE SEQUENCE [LARGE SCALE GENOMIC DNA]</scope>
</reference>
<dbReference type="EMBL" id="HQ660076">
    <property type="protein sequence ID" value="AEI52258.1"/>
    <property type="molecule type" value="Viral_cRNA"/>
</dbReference>
<accession>F8SPF2</accession>
<keyword evidence="2" id="KW-1185">Reference proteome</keyword>
<dbReference type="GeneID" id="20712497"/>
<sequence>MTLSLRERKRLILICFRKKDWRLRRSLPIIGQMKKRLIQMKTAWMMHKT</sequence>
<evidence type="ECO:0000313" key="2">
    <source>
        <dbReference type="Proteomes" id="UP000151729"/>
    </source>
</evidence>
<dbReference type="OrthoDB" id="10363at10239"/>
<dbReference type="RefSeq" id="YP_009091827.1">
    <property type="nucleotide sequence ID" value="NC_025255.1"/>
</dbReference>
<proteinExistence type="predicted"/>
<name>F8SPF2_9RHAB</name>
<organism evidence="1 2">
    <name type="scientific">Maraba virus</name>
    <dbReference type="NCBI Taxonomy" id="1046251"/>
    <lineage>
        <taxon>Viruses</taxon>
        <taxon>Riboviria</taxon>
        <taxon>Orthornavirae</taxon>
        <taxon>Negarnaviricota</taxon>
        <taxon>Haploviricotina</taxon>
        <taxon>Monjiviricetes</taxon>
        <taxon>Mononegavirales</taxon>
        <taxon>Rhabdoviridae</taxon>
        <taxon>Alpharhabdovirinae</taxon>
        <taxon>Vesiculovirus</taxon>
        <taxon>Vesiculovirus maraba</taxon>
    </lineage>
</organism>